<keyword evidence="7" id="KW-0175">Coiled coil</keyword>
<evidence type="ECO:0000256" key="4">
    <source>
        <dbReference type="ARBA" id="ARBA00022679"/>
    </source>
</evidence>
<accession>A0A4Q1CPE2</accession>
<dbReference type="Gene3D" id="3.30.450.20">
    <property type="entry name" value="PAS domain"/>
    <property type="match status" value="1"/>
</dbReference>
<evidence type="ECO:0000313" key="10">
    <source>
        <dbReference type="Proteomes" id="UP000290204"/>
    </source>
</evidence>
<dbReference type="PRINTS" id="PR00344">
    <property type="entry name" value="BCTRLSENSOR"/>
</dbReference>
<dbReference type="CDD" id="cd00130">
    <property type="entry name" value="PAS"/>
    <property type="match status" value="1"/>
</dbReference>
<dbReference type="RefSeq" id="WP_129130026.1">
    <property type="nucleotide sequence ID" value="NZ_SDHW01000001.1"/>
</dbReference>
<dbReference type="InterPro" id="IPR035965">
    <property type="entry name" value="PAS-like_dom_sf"/>
</dbReference>
<dbReference type="SUPFAM" id="SSF55785">
    <property type="entry name" value="PYP-like sensor domain (PAS domain)"/>
    <property type="match status" value="1"/>
</dbReference>
<feature type="domain" description="Histidine kinase" evidence="8">
    <location>
        <begin position="191"/>
        <end position="406"/>
    </location>
</feature>
<dbReference type="InterPro" id="IPR003594">
    <property type="entry name" value="HATPase_dom"/>
</dbReference>
<dbReference type="Proteomes" id="UP000290204">
    <property type="component" value="Unassembled WGS sequence"/>
</dbReference>
<proteinExistence type="predicted"/>
<evidence type="ECO:0000256" key="7">
    <source>
        <dbReference type="SAM" id="Coils"/>
    </source>
</evidence>
<evidence type="ECO:0000256" key="6">
    <source>
        <dbReference type="ARBA" id="ARBA00023012"/>
    </source>
</evidence>
<organism evidence="9 10">
    <name type="scientific">Lacibacter luteus</name>
    <dbReference type="NCBI Taxonomy" id="2508719"/>
    <lineage>
        <taxon>Bacteria</taxon>
        <taxon>Pseudomonadati</taxon>
        <taxon>Bacteroidota</taxon>
        <taxon>Chitinophagia</taxon>
        <taxon>Chitinophagales</taxon>
        <taxon>Chitinophagaceae</taxon>
        <taxon>Lacibacter</taxon>
    </lineage>
</organism>
<keyword evidence="4" id="KW-0808">Transferase</keyword>
<dbReference type="InterPro" id="IPR004358">
    <property type="entry name" value="Sig_transdc_His_kin-like_C"/>
</dbReference>
<keyword evidence="3" id="KW-0597">Phosphoprotein</keyword>
<evidence type="ECO:0000256" key="2">
    <source>
        <dbReference type="ARBA" id="ARBA00012438"/>
    </source>
</evidence>
<keyword evidence="5 9" id="KW-0418">Kinase</keyword>
<dbReference type="InterPro" id="IPR036097">
    <property type="entry name" value="HisK_dim/P_sf"/>
</dbReference>
<dbReference type="PROSITE" id="PS50109">
    <property type="entry name" value="HIS_KIN"/>
    <property type="match status" value="1"/>
</dbReference>
<dbReference type="EMBL" id="SDHW01000001">
    <property type="protein sequence ID" value="RXK62655.1"/>
    <property type="molecule type" value="Genomic_DNA"/>
</dbReference>
<comment type="caution">
    <text evidence="9">The sequence shown here is derived from an EMBL/GenBank/DDBJ whole genome shotgun (WGS) entry which is preliminary data.</text>
</comment>
<dbReference type="InterPro" id="IPR000014">
    <property type="entry name" value="PAS"/>
</dbReference>
<dbReference type="PANTHER" id="PTHR43711:SF26">
    <property type="entry name" value="SENSOR HISTIDINE KINASE RCSC"/>
    <property type="match status" value="1"/>
</dbReference>
<evidence type="ECO:0000313" key="9">
    <source>
        <dbReference type="EMBL" id="RXK62655.1"/>
    </source>
</evidence>
<protein>
    <recommendedName>
        <fullName evidence="2">histidine kinase</fullName>
        <ecNumber evidence="2">2.7.13.3</ecNumber>
    </recommendedName>
</protein>
<dbReference type="InterPro" id="IPR003661">
    <property type="entry name" value="HisK_dim/P_dom"/>
</dbReference>
<keyword evidence="10" id="KW-1185">Reference proteome</keyword>
<dbReference type="InterPro" id="IPR036890">
    <property type="entry name" value="HATPase_C_sf"/>
</dbReference>
<dbReference type="SMART" id="SM00387">
    <property type="entry name" value="HATPase_c"/>
    <property type="match status" value="1"/>
</dbReference>
<dbReference type="EC" id="2.7.13.3" evidence="2"/>
<dbReference type="CDD" id="cd00075">
    <property type="entry name" value="HATPase"/>
    <property type="match status" value="1"/>
</dbReference>
<comment type="catalytic activity">
    <reaction evidence="1">
        <text>ATP + protein L-histidine = ADP + protein N-phospho-L-histidine.</text>
        <dbReference type="EC" id="2.7.13.3"/>
    </reaction>
</comment>
<dbReference type="OrthoDB" id="9808408at2"/>
<gene>
    <name evidence="9" type="ORF">ESA94_06565</name>
</gene>
<evidence type="ECO:0000256" key="5">
    <source>
        <dbReference type="ARBA" id="ARBA00022777"/>
    </source>
</evidence>
<dbReference type="Pfam" id="PF13426">
    <property type="entry name" value="PAS_9"/>
    <property type="match status" value="1"/>
</dbReference>
<dbReference type="InterPro" id="IPR050736">
    <property type="entry name" value="Sensor_HK_Regulatory"/>
</dbReference>
<dbReference type="InterPro" id="IPR005467">
    <property type="entry name" value="His_kinase_dom"/>
</dbReference>
<evidence type="ECO:0000256" key="3">
    <source>
        <dbReference type="ARBA" id="ARBA00022553"/>
    </source>
</evidence>
<feature type="coiled-coil region" evidence="7">
    <location>
        <begin position="125"/>
        <end position="181"/>
    </location>
</feature>
<dbReference type="Pfam" id="PF00512">
    <property type="entry name" value="HisKA"/>
    <property type="match status" value="1"/>
</dbReference>
<dbReference type="PANTHER" id="PTHR43711">
    <property type="entry name" value="TWO-COMPONENT HISTIDINE KINASE"/>
    <property type="match status" value="1"/>
</dbReference>
<dbReference type="SUPFAM" id="SSF55874">
    <property type="entry name" value="ATPase domain of HSP90 chaperone/DNA topoisomerase II/histidine kinase"/>
    <property type="match status" value="1"/>
</dbReference>
<dbReference type="Gene3D" id="1.10.287.130">
    <property type="match status" value="1"/>
</dbReference>
<dbReference type="CDD" id="cd00082">
    <property type="entry name" value="HisKA"/>
    <property type="match status" value="1"/>
</dbReference>
<evidence type="ECO:0000259" key="8">
    <source>
        <dbReference type="PROSITE" id="PS50109"/>
    </source>
</evidence>
<name>A0A4Q1CPE2_9BACT</name>
<keyword evidence="6" id="KW-0902">Two-component regulatory system</keyword>
<sequence>MQSIAEAKLFQTLFDHASIGIILVNAEATIISVNQFGVAQFGYGSKDEILGQKIELLIPARFHHRHVRQREHYMHEPKSRPMGIGLDLFAIKKDGSEFPVEVSLGNYEVENEFFVVAFVNDITARKKAEHALLQLNEELEQKVEARTISLQETVHILNEKIEEIEEKDKDLRAALSKERELGELKSRFVSVASHEFRTPLSTVLSSVYLLQKYTSSEDQPKREKHIQRIISSVNLLTDILNDFLNVGKIEEGKIQARFSQFDLEKNLSDTISEMQSMCKVGQRISYIHTGNKQVELDPGMFKHISLNLLSNAIKFSPENSEIVLATTVTGSTIEMRIKDSGIGISQEDQEHLFERFFRAANAINIQGTGLGLHIVSKYADLMNGKIVCNSEADKGTEFIITFQKRSAQ</sequence>
<dbReference type="GO" id="GO:0000155">
    <property type="term" value="F:phosphorelay sensor kinase activity"/>
    <property type="evidence" value="ECO:0007669"/>
    <property type="project" value="InterPro"/>
</dbReference>
<dbReference type="SUPFAM" id="SSF47384">
    <property type="entry name" value="Homodimeric domain of signal transducing histidine kinase"/>
    <property type="match status" value="1"/>
</dbReference>
<evidence type="ECO:0000256" key="1">
    <source>
        <dbReference type="ARBA" id="ARBA00000085"/>
    </source>
</evidence>
<reference evidence="9 10" key="1">
    <citation type="submission" date="2019-01" db="EMBL/GenBank/DDBJ databases">
        <title>Lacibacter sp. strain TTM-7.</title>
        <authorList>
            <person name="Chen W.-M."/>
        </authorList>
    </citation>
    <scope>NUCLEOTIDE SEQUENCE [LARGE SCALE GENOMIC DNA]</scope>
    <source>
        <strain evidence="9 10">TTM-7</strain>
    </source>
</reference>
<dbReference type="SMART" id="SM00091">
    <property type="entry name" value="PAS"/>
    <property type="match status" value="1"/>
</dbReference>
<dbReference type="Pfam" id="PF02518">
    <property type="entry name" value="HATPase_c"/>
    <property type="match status" value="1"/>
</dbReference>
<dbReference type="NCBIfam" id="TIGR00229">
    <property type="entry name" value="sensory_box"/>
    <property type="match status" value="1"/>
</dbReference>
<dbReference type="Gene3D" id="3.30.565.10">
    <property type="entry name" value="Histidine kinase-like ATPase, C-terminal domain"/>
    <property type="match status" value="1"/>
</dbReference>
<dbReference type="AlphaFoldDB" id="A0A4Q1CPE2"/>
<dbReference type="SMART" id="SM00388">
    <property type="entry name" value="HisKA"/>
    <property type="match status" value="1"/>
</dbReference>